<dbReference type="CDD" id="cd12797">
    <property type="entry name" value="M23_peptidase"/>
    <property type="match status" value="1"/>
</dbReference>
<dbReference type="Pfam" id="PF01551">
    <property type="entry name" value="Peptidase_M23"/>
    <property type="match status" value="1"/>
</dbReference>
<dbReference type="Proteomes" id="UP000494203">
    <property type="component" value="Unassembled WGS sequence"/>
</dbReference>
<organism evidence="5 6">
    <name type="scientific">Achromobacter pulmonis</name>
    <dbReference type="NCBI Taxonomy" id="1389932"/>
    <lineage>
        <taxon>Bacteria</taxon>
        <taxon>Pseudomonadati</taxon>
        <taxon>Pseudomonadota</taxon>
        <taxon>Betaproteobacteria</taxon>
        <taxon>Burkholderiales</taxon>
        <taxon>Alcaligenaceae</taxon>
        <taxon>Achromobacter</taxon>
    </lineage>
</organism>
<dbReference type="Gene3D" id="2.70.70.10">
    <property type="entry name" value="Glucose Permease (Domain IIA)"/>
    <property type="match status" value="1"/>
</dbReference>
<dbReference type="EMBL" id="CADIKZ010000017">
    <property type="protein sequence ID" value="CAB3911936.1"/>
    <property type="molecule type" value="Genomic_DNA"/>
</dbReference>
<keyword evidence="1" id="KW-0732">Signal</keyword>
<reference evidence="5 6" key="1">
    <citation type="submission" date="2020-04" db="EMBL/GenBank/DDBJ databases">
        <authorList>
            <person name="De Canck E."/>
        </authorList>
    </citation>
    <scope>NUCLEOTIDE SEQUENCE [LARGE SCALE GENOMIC DNA]</scope>
    <source>
        <strain evidence="5 6">LMG 26788</strain>
    </source>
</reference>
<dbReference type="GO" id="GO:0004222">
    <property type="term" value="F:metalloendopeptidase activity"/>
    <property type="evidence" value="ECO:0007669"/>
    <property type="project" value="TreeGrafter"/>
</dbReference>
<dbReference type="SUPFAM" id="SSF51261">
    <property type="entry name" value="Duplicated hybrid motif"/>
    <property type="match status" value="1"/>
</dbReference>
<keyword evidence="2" id="KW-0175">Coiled coil</keyword>
<feature type="coiled-coil region" evidence="2">
    <location>
        <begin position="142"/>
        <end position="169"/>
    </location>
</feature>
<name>A0A6S7EGM3_9BURK</name>
<feature type="domain" description="M23ase beta-sheet core" evidence="4">
    <location>
        <begin position="209"/>
        <end position="303"/>
    </location>
</feature>
<keyword evidence="3" id="KW-0472">Membrane</keyword>
<dbReference type="InterPro" id="IPR011055">
    <property type="entry name" value="Dup_hybrid_motif"/>
</dbReference>
<evidence type="ECO:0000256" key="2">
    <source>
        <dbReference type="SAM" id="Coils"/>
    </source>
</evidence>
<protein>
    <recommendedName>
        <fullName evidence="4">M23ase beta-sheet core domain-containing protein</fullName>
    </recommendedName>
</protein>
<evidence type="ECO:0000259" key="4">
    <source>
        <dbReference type="Pfam" id="PF01551"/>
    </source>
</evidence>
<dbReference type="PANTHER" id="PTHR21666">
    <property type="entry name" value="PEPTIDASE-RELATED"/>
    <property type="match status" value="1"/>
</dbReference>
<dbReference type="InterPro" id="IPR050570">
    <property type="entry name" value="Cell_wall_metabolism_enzyme"/>
</dbReference>
<gene>
    <name evidence="5" type="ORF">LMG26788_04841</name>
</gene>
<dbReference type="PANTHER" id="PTHR21666:SF289">
    <property type="entry name" value="L-ALA--D-GLU ENDOPEPTIDASE"/>
    <property type="match status" value="1"/>
</dbReference>
<keyword evidence="3" id="KW-1133">Transmembrane helix</keyword>
<dbReference type="InterPro" id="IPR016047">
    <property type="entry name" value="M23ase_b-sheet_dom"/>
</dbReference>
<keyword evidence="3" id="KW-0812">Transmembrane</keyword>
<accession>A0A6S7EGM3</accession>
<proteinExistence type="predicted"/>
<dbReference type="RefSeq" id="WP_175141811.1">
    <property type="nucleotide sequence ID" value="NZ_CADIKZ010000017.1"/>
</dbReference>
<evidence type="ECO:0000313" key="6">
    <source>
        <dbReference type="Proteomes" id="UP000494203"/>
    </source>
</evidence>
<keyword evidence="6" id="KW-1185">Reference proteome</keyword>
<evidence type="ECO:0000256" key="3">
    <source>
        <dbReference type="SAM" id="Phobius"/>
    </source>
</evidence>
<evidence type="ECO:0000256" key="1">
    <source>
        <dbReference type="ARBA" id="ARBA00022729"/>
    </source>
</evidence>
<evidence type="ECO:0000313" key="5">
    <source>
        <dbReference type="EMBL" id="CAB3911936.1"/>
    </source>
</evidence>
<dbReference type="FunFam" id="2.70.70.10:FF:000006">
    <property type="entry name" value="M23 family peptidase"/>
    <property type="match status" value="1"/>
</dbReference>
<feature type="transmembrane region" description="Helical" evidence="3">
    <location>
        <begin position="18"/>
        <end position="36"/>
    </location>
</feature>
<sequence>MHARDGQDGHFTLGGARLALFLGGALITAAIFGAALQRYITPMLPAVRTVGWPLAEQPGRDADFLRGNMNLLAAKVGALQAKLVSIDGLGQRVAKVAGVAYTDPEVARQLAGAPVDTSQAPEATQVMDDLLTEGAPAGTTSAEALGRQLDEIQERLALQSDNLKLLDAALTRRSADQARMPTAMPITDYPYLSSSYGWRRNPVTGRPAMHEGLDFAAPPGTPILAASGGVVLEAKFHPGYGNMVEIDHGDGLITRYAHASSLLVKQGQLVERGQPVARVGSSGRSTGPHLHFEVRLAGQPLDPRLFLGAQQNAPPTLAQAGASSAAR</sequence>
<dbReference type="AlphaFoldDB" id="A0A6S7EGM3"/>